<keyword evidence="9 12" id="KW-1133">Transmembrane helix</keyword>
<proteinExistence type="inferred from homology"/>
<feature type="transmembrane region" description="Helical" evidence="12">
    <location>
        <begin position="38"/>
        <end position="59"/>
    </location>
</feature>
<evidence type="ECO:0000256" key="7">
    <source>
        <dbReference type="ARBA" id="ARBA00022801"/>
    </source>
</evidence>
<comment type="similarity">
    <text evidence="2 12">Belongs to the peptidase M48B family.</text>
</comment>
<accession>A0A939C8P4</accession>
<evidence type="ECO:0000256" key="1">
    <source>
        <dbReference type="ARBA" id="ARBA00004651"/>
    </source>
</evidence>
<evidence type="ECO:0000256" key="12">
    <source>
        <dbReference type="HAMAP-Rule" id="MF_00188"/>
    </source>
</evidence>
<organism evidence="14 15">
    <name type="scientific">Candidatus Iainarchaeum sp</name>
    <dbReference type="NCBI Taxonomy" id="3101447"/>
    <lineage>
        <taxon>Archaea</taxon>
        <taxon>Candidatus Iainarchaeota</taxon>
        <taxon>Candidatus Iainarchaeia</taxon>
        <taxon>Candidatus Iainarchaeales</taxon>
        <taxon>Candidatus Iainarchaeaceae</taxon>
        <taxon>Candidatus Iainarchaeum</taxon>
    </lineage>
</organism>
<dbReference type="PANTHER" id="PTHR43221:SF1">
    <property type="entry name" value="PROTEASE HTPX"/>
    <property type="match status" value="1"/>
</dbReference>
<evidence type="ECO:0000256" key="4">
    <source>
        <dbReference type="ARBA" id="ARBA00022670"/>
    </source>
</evidence>
<keyword evidence="5 12" id="KW-0812">Transmembrane</keyword>
<protein>
    <recommendedName>
        <fullName evidence="12">Protease HtpX homolog</fullName>
        <ecNumber evidence="12">3.4.24.-</ecNumber>
    </recommendedName>
</protein>
<evidence type="ECO:0000256" key="3">
    <source>
        <dbReference type="ARBA" id="ARBA00022475"/>
    </source>
</evidence>
<dbReference type="CDD" id="cd07340">
    <property type="entry name" value="M48B_Htpx_like"/>
    <property type="match status" value="1"/>
</dbReference>
<dbReference type="InterPro" id="IPR001915">
    <property type="entry name" value="Peptidase_M48"/>
</dbReference>
<dbReference type="GO" id="GO:0008270">
    <property type="term" value="F:zinc ion binding"/>
    <property type="evidence" value="ECO:0007669"/>
    <property type="project" value="UniProtKB-UniRule"/>
</dbReference>
<comment type="cofactor">
    <cofactor evidence="12">
        <name>Zn(2+)</name>
        <dbReference type="ChEBI" id="CHEBI:29105"/>
    </cofactor>
    <text evidence="12">Binds 1 zinc ion per subunit.</text>
</comment>
<keyword evidence="7 12" id="KW-0378">Hydrolase</keyword>
<evidence type="ECO:0000259" key="13">
    <source>
        <dbReference type="Pfam" id="PF01435"/>
    </source>
</evidence>
<dbReference type="HAMAP" id="MF_00188">
    <property type="entry name" value="Pept_M48_protease_HtpX"/>
    <property type="match status" value="1"/>
</dbReference>
<evidence type="ECO:0000256" key="9">
    <source>
        <dbReference type="ARBA" id="ARBA00022989"/>
    </source>
</evidence>
<comment type="caution">
    <text evidence="14">The sequence shown here is derived from an EMBL/GenBank/DDBJ whole genome shotgun (WGS) entry which is preliminary data.</text>
</comment>
<dbReference type="PANTHER" id="PTHR43221">
    <property type="entry name" value="PROTEASE HTPX"/>
    <property type="match status" value="1"/>
</dbReference>
<feature type="transmembrane region" description="Helical" evidence="12">
    <location>
        <begin position="12"/>
        <end position="32"/>
    </location>
</feature>
<keyword evidence="11 12" id="KW-0472">Membrane</keyword>
<feature type="transmembrane region" description="Helical" evidence="12">
    <location>
        <begin position="154"/>
        <end position="178"/>
    </location>
</feature>
<feature type="binding site" evidence="12">
    <location>
        <position position="142"/>
    </location>
    <ligand>
        <name>Zn(2+)</name>
        <dbReference type="ChEBI" id="CHEBI:29105"/>
        <note>catalytic</note>
    </ligand>
</feature>
<dbReference type="EMBL" id="JAFGDB010000028">
    <property type="protein sequence ID" value="MBN2067157.1"/>
    <property type="molecule type" value="Genomic_DNA"/>
</dbReference>
<reference evidence="14" key="1">
    <citation type="submission" date="2021-01" db="EMBL/GenBank/DDBJ databases">
        <title>Active Sulfur Cycling in an Early Earth Analoge.</title>
        <authorList>
            <person name="Hahn C.R."/>
            <person name="Youssef N.H."/>
            <person name="Elshahed M."/>
        </authorList>
    </citation>
    <scope>NUCLEOTIDE SEQUENCE</scope>
    <source>
        <strain evidence="14">Zod_Metabat.1151</strain>
    </source>
</reference>
<dbReference type="AlphaFoldDB" id="A0A939C8P4"/>
<dbReference type="GO" id="GO:0006508">
    <property type="term" value="P:proteolysis"/>
    <property type="evidence" value="ECO:0007669"/>
    <property type="project" value="UniProtKB-KW"/>
</dbReference>
<evidence type="ECO:0000313" key="15">
    <source>
        <dbReference type="Proteomes" id="UP000809243"/>
    </source>
</evidence>
<dbReference type="Gene3D" id="3.30.2010.10">
    <property type="entry name" value="Metalloproteases ('zincins'), catalytic domain"/>
    <property type="match status" value="1"/>
</dbReference>
<evidence type="ECO:0000256" key="11">
    <source>
        <dbReference type="ARBA" id="ARBA00023136"/>
    </source>
</evidence>
<keyword evidence="4 12" id="KW-0645">Protease</keyword>
<dbReference type="Pfam" id="PF01435">
    <property type="entry name" value="Peptidase_M48"/>
    <property type="match status" value="1"/>
</dbReference>
<sequence length="298" mass="32960">MSFYEEISSNNRMTYFLFIIFFFLIIALGIVVSFATDFYFFVPLFGIIAIIYILVSYYNSDRIVTAISKAKPADEQKFKQLHNIVEEMALAAGLPKPKVYVIEDTAINAFATGRNPEHSVVCVTTGAVQFLNRAELTGVVAHEMSHIRNRDIKVMTMAAILVGLAVLLSDFLLRMFVWGGVGGRGRSEKGGALVIAAIALGVILAILTPLIAQMIKFAISRKREYLADASAVQLTRYPQGLIGALNKIDNDKEPLEAANKATAHLYIANPLKGQKLWMKSMFSTHPPIGDRVARLQKM</sequence>
<keyword evidence="10 12" id="KW-0482">Metalloprotease</keyword>
<gene>
    <name evidence="12" type="primary">htpX</name>
    <name evidence="14" type="ORF">JW744_01675</name>
</gene>
<evidence type="ECO:0000313" key="14">
    <source>
        <dbReference type="EMBL" id="MBN2067157.1"/>
    </source>
</evidence>
<dbReference type="EC" id="3.4.24.-" evidence="12"/>
<dbReference type="GO" id="GO:0005886">
    <property type="term" value="C:plasma membrane"/>
    <property type="evidence" value="ECO:0007669"/>
    <property type="project" value="UniProtKB-SubCell"/>
</dbReference>
<feature type="transmembrane region" description="Helical" evidence="12">
    <location>
        <begin position="190"/>
        <end position="212"/>
    </location>
</feature>
<feature type="domain" description="Peptidase M48" evidence="13">
    <location>
        <begin position="76"/>
        <end position="297"/>
    </location>
</feature>
<comment type="subcellular location">
    <subcellularLocation>
        <location evidence="1 12">Cell membrane</location>
        <topology evidence="1 12">Multi-pass membrane protein</topology>
    </subcellularLocation>
</comment>
<dbReference type="InterPro" id="IPR050083">
    <property type="entry name" value="HtpX_protease"/>
</dbReference>
<keyword evidence="3 12" id="KW-1003">Cell membrane</keyword>
<keyword evidence="8 12" id="KW-0862">Zinc</keyword>
<evidence type="ECO:0000256" key="6">
    <source>
        <dbReference type="ARBA" id="ARBA00022723"/>
    </source>
</evidence>
<feature type="binding site" evidence="12">
    <location>
        <position position="146"/>
    </location>
    <ligand>
        <name>Zn(2+)</name>
        <dbReference type="ChEBI" id="CHEBI:29105"/>
        <note>catalytic</note>
    </ligand>
</feature>
<keyword evidence="6 12" id="KW-0479">Metal-binding</keyword>
<name>A0A939C8P4_9ARCH</name>
<dbReference type="GO" id="GO:0004222">
    <property type="term" value="F:metalloendopeptidase activity"/>
    <property type="evidence" value="ECO:0007669"/>
    <property type="project" value="UniProtKB-UniRule"/>
</dbReference>
<dbReference type="InterPro" id="IPR022919">
    <property type="entry name" value="Pept_M48_protease_HtpX"/>
</dbReference>
<feature type="binding site" evidence="12">
    <location>
        <position position="224"/>
    </location>
    <ligand>
        <name>Zn(2+)</name>
        <dbReference type="ChEBI" id="CHEBI:29105"/>
        <note>catalytic</note>
    </ligand>
</feature>
<evidence type="ECO:0000256" key="5">
    <source>
        <dbReference type="ARBA" id="ARBA00022692"/>
    </source>
</evidence>
<evidence type="ECO:0000256" key="8">
    <source>
        <dbReference type="ARBA" id="ARBA00022833"/>
    </source>
</evidence>
<dbReference type="Proteomes" id="UP000809243">
    <property type="component" value="Unassembled WGS sequence"/>
</dbReference>
<evidence type="ECO:0000256" key="2">
    <source>
        <dbReference type="ARBA" id="ARBA00009779"/>
    </source>
</evidence>
<evidence type="ECO:0000256" key="10">
    <source>
        <dbReference type="ARBA" id="ARBA00023049"/>
    </source>
</evidence>
<feature type="active site" evidence="12">
    <location>
        <position position="143"/>
    </location>
</feature>